<dbReference type="Proteomes" id="UP000291822">
    <property type="component" value="Unassembled WGS sequence"/>
</dbReference>
<accession>A0A4R0YRR5</accession>
<dbReference type="AlphaFoldDB" id="A0A4R0YRR5"/>
<dbReference type="EMBL" id="SJTG01000001">
    <property type="protein sequence ID" value="TCI12013.1"/>
    <property type="molecule type" value="Genomic_DNA"/>
</dbReference>
<name>A0A4R0YRR5_9GAMM</name>
<comment type="caution">
    <text evidence="1">The sequence shown here is derived from an EMBL/GenBank/DDBJ whole genome shotgun (WGS) entry which is preliminary data.</text>
</comment>
<reference evidence="1 2" key="1">
    <citation type="submission" date="2019-02" db="EMBL/GenBank/DDBJ databases">
        <title>Dyella amyloliquefaciens sp. nov., isolated from forest soil.</title>
        <authorList>
            <person name="Gao Z.-H."/>
            <person name="Qiu L.-H."/>
        </authorList>
    </citation>
    <scope>NUCLEOTIDE SEQUENCE [LARGE SCALE GENOMIC DNA]</scope>
    <source>
        <strain evidence="1 2">KACC 12747</strain>
    </source>
</reference>
<keyword evidence="2" id="KW-1185">Reference proteome</keyword>
<evidence type="ECO:0000313" key="2">
    <source>
        <dbReference type="Proteomes" id="UP000291822"/>
    </source>
</evidence>
<proteinExistence type="predicted"/>
<organism evidence="1 2">
    <name type="scientific">Dyella soli</name>
    <dbReference type="NCBI Taxonomy" id="522319"/>
    <lineage>
        <taxon>Bacteria</taxon>
        <taxon>Pseudomonadati</taxon>
        <taxon>Pseudomonadota</taxon>
        <taxon>Gammaproteobacteria</taxon>
        <taxon>Lysobacterales</taxon>
        <taxon>Rhodanobacteraceae</taxon>
        <taxon>Dyella</taxon>
    </lineage>
</organism>
<sequence length="81" mass="9203">MSTFKFQPRWKEELVCSGPGGSFVLELPMGVLTAYLPSEDAWRDKAPEWAKGLWLALHDELKDWCLRNKANFIVDATAGVY</sequence>
<evidence type="ECO:0000313" key="1">
    <source>
        <dbReference type="EMBL" id="TCI12013.1"/>
    </source>
</evidence>
<gene>
    <name evidence="1" type="ORF">EZM97_01195</name>
</gene>
<protein>
    <submittedName>
        <fullName evidence="1">Uncharacterized protein</fullName>
    </submittedName>
</protein>
<dbReference type="RefSeq" id="WP_131151206.1">
    <property type="nucleotide sequence ID" value="NZ_SJTG01000001.1"/>
</dbReference>